<dbReference type="EMBL" id="BLXX01000001">
    <property type="protein sequence ID" value="GFO58127.1"/>
    <property type="molecule type" value="Genomic_DNA"/>
</dbReference>
<reference evidence="3" key="1">
    <citation type="submission" date="2020-06" db="EMBL/GenBank/DDBJ databases">
        <title>Draft genomic sequence of Geomonas sp. Red330.</title>
        <authorList>
            <person name="Itoh H."/>
            <person name="Zhenxing X."/>
            <person name="Ushijima N."/>
            <person name="Masuda Y."/>
            <person name="Shiratori Y."/>
            <person name="Senoo K."/>
        </authorList>
    </citation>
    <scope>NUCLEOTIDE SEQUENCE [LARGE SCALE GENOMIC DNA]</scope>
    <source>
        <strain evidence="3">Red330</strain>
    </source>
</reference>
<dbReference type="SUPFAM" id="SSF141371">
    <property type="entry name" value="PilZ domain-like"/>
    <property type="match status" value="1"/>
</dbReference>
<feature type="domain" description="PilZ" evidence="1">
    <location>
        <begin position="2"/>
        <end position="90"/>
    </location>
</feature>
<evidence type="ECO:0000313" key="3">
    <source>
        <dbReference type="Proteomes" id="UP000556026"/>
    </source>
</evidence>
<evidence type="ECO:0000313" key="2">
    <source>
        <dbReference type="EMBL" id="GFO58127.1"/>
    </source>
</evidence>
<sequence>MERRLSTRIPFKAPAFVVQNGSAFSSEVRDISRHGLFVAMPAPGEAGGTASVSIILKHAGRSLSFTVPCSVARVTGSGIGCSCGELDPETLLFFSNLLHGSGRHPAEFMRAFYSFLDEQQADMG</sequence>
<dbReference type="Gene3D" id="2.40.10.220">
    <property type="entry name" value="predicted glycosyltransferase like domains"/>
    <property type="match status" value="1"/>
</dbReference>
<proteinExistence type="predicted"/>
<evidence type="ECO:0000259" key="1">
    <source>
        <dbReference type="Pfam" id="PF07238"/>
    </source>
</evidence>
<protein>
    <recommendedName>
        <fullName evidence="1">PilZ domain-containing protein</fullName>
    </recommendedName>
</protein>
<accession>A0A6V8MDS2</accession>
<name>A0A6V8MDS2_9BACT</name>
<keyword evidence="3" id="KW-1185">Reference proteome</keyword>
<dbReference type="InterPro" id="IPR009875">
    <property type="entry name" value="PilZ_domain"/>
</dbReference>
<dbReference type="AlphaFoldDB" id="A0A6V8MDS2"/>
<dbReference type="RefSeq" id="WP_183352972.1">
    <property type="nucleotide sequence ID" value="NZ_BLXX01000001.1"/>
</dbReference>
<dbReference type="Proteomes" id="UP000556026">
    <property type="component" value="Unassembled WGS sequence"/>
</dbReference>
<comment type="caution">
    <text evidence="2">The sequence shown here is derived from an EMBL/GenBank/DDBJ whole genome shotgun (WGS) entry which is preliminary data.</text>
</comment>
<dbReference type="Pfam" id="PF07238">
    <property type="entry name" value="PilZ"/>
    <property type="match status" value="1"/>
</dbReference>
<dbReference type="GO" id="GO:0035438">
    <property type="term" value="F:cyclic-di-GMP binding"/>
    <property type="evidence" value="ECO:0007669"/>
    <property type="project" value="InterPro"/>
</dbReference>
<organism evidence="2 3">
    <name type="scientific">Geomonas silvestris</name>
    <dbReference type="NCBI Taxonomy" id="2740184"/>
    <lineage>
        <taxon>Bacteria</taxon>
        <taxon>Pseudomonadati</taxon>
        <taxon>Thermodesulfobacteriota</taxon>
        <taxon>Desulfuromonadia</taxon>
        <taxon>Geobacterales</taxon>
        <taxon>Geobacteraceae</taxon>
        <taxon>Geomonas</taxon>
    </lineage>
</organism>
<gene>
    <name evidence="2" type="ORF">GMST_04520</name>
</gene>